<reference evidence="2" key="1">
    <citation type="submission" date="2014-12" db="EMBL/GenBank/DDBJ databases">
        <title>Insight into the proteome of Arion vulgaris.</title>
        <authorList>
            <person name="Aradska J."/>
            <person name="Bulat T."/>
            <person name="Smidak R."/>
            <person name="Sarate P."/>
            <person name="Gangsoo J."/>
            <person name="Sialana F."/>
            <person name="Bilban M."/>
            <person name="Lubec G."/>
        </authorList>
    </citation>
    <scope>NUCLEOTIDE SEQUENCE</scope>
    <source>
        <tissue evidence="2">Skin</tissue>
    </source>
</reference>
<evidence type="ECO:0000256" key="1">
    <source>
        <dbReference type="SAM" id="MobiDB-lite"/>
    </source>
</evidence>
<feature type="non-terminal residue" evidence="2">
    <location>
        <position position="1"/>
    </location>
</feature>
<accession>A0A0B6YWE1</accession>
<sequence length="105" mass="12138">HIFAFRHKAGIDLFFEDIAQRWQLSTMKSVLPVQPKSLPNRSDKSHTGPSLISQPDMSNSHFHYRKSQTTWPSYAQAHINGQPSDMSQTQKFESLLVYSQTQKFE</sequence>
<feature type="compositionally biased region" description="Polar residues" evidence="1">
    <location>
        <begin position="47"/>
        <end position="59"/>
    </location>
</feature>
<evidence type="ECO:0000313" key="2">
    <source>
        <dbReference type="EMBL" id="CEK60061.1"/>
    </source>
</evidence>
<protein>
    <submittedName>
        <fullName evidence="2">Uncharacterized protein</fullName>
    </submittedName>
</protein>
<organism evidence="2">
    <name type="scientific">Arion vulgaris</name>
    <dbReference type="NCBI Taxonomy" id="1028688"/>
    <lineage>
        <taxon>Eukaryota</taxon>
        <taxon>Metazoa</taxon>
        <taxon>Spiralia</taxon>
        <taxon>Lophotrochozoa</taxon>
        <taxon>Mollusca</taxon>
        <taxon>Gastropoda</taxon>
        <taxon>Heterobranchia</taxon>
        <taxon>Euthyneura</taxon>
        <taxon>Panpulmonata</taxon>
        <taxon>Eupulmonata</taxon>
        <taxon>Stylommatophora</taxon>
        <taxon>Helicina</taxon>
        <taxon>Arionoidea</taxon>
        <taxon>Arionidae</taxon>
        <taxon>Arion</taxon>
    </lineage>
</organism>
<dbReference type="EMBL" id="HACG01013196">
    <property type="protein sequence ID" value="CEK60061.1"/>
    <property type="molecule type" value="Transcribed_RNA"/>
</dbReference>
<feature type="non-terminal residue" evidence="2">
    <location>
        <position position="105"/>
    </location>
</feature>
<name>A0A0B6YWE1_9EUPU</name>
<gene>
    <name evidence="2" type="primary">ORF38305</name>
</gene>
<feature type="region of interest" description="Disordered" evidence="1">
    <location>
        <begin position="33"/>
        <end position="59"/>
    </location>
</feature>
<proteinExistence type="predicted"/>
<dbReference type="AlphaFoldDB" id="A0A0B6YWE1"/>